<gene>
    <name evidence="2" type="ORF">HCN44_006625</name>
</gene>
<sequence length="256" mass="29295">MYFIATIYFFYDKLDDDFLNQQNDNYLTHHSPVTNNHINITPGVYTLSSTITNELPPAYDQIPSNNPPLYADAIAQIIVNKSNQSIIAIPCPKSETIKFQIFIPAVFTDDVRKMFIFFYFISSGLLLLSTLQNGRSGFLPWIFLSTIGMIFHIESIISGFLKMLAYCDSSYGSRIFIQLIMIYGFEIYAIIIVYHYYKQLGKEIVNQTNGRVFSCEDNAQNYVNNIPDVVTCPMPNDLPPSYDQVVGNTPQRYPVY</sequence>
<feature type="transmembrane region" description="Helical" evidence="1">
    <location>
        <begin position="114"/>
        <end position="132"/>
    </location>
</feature>
<organism evidence="2 3">
    <name type="scientific">Aphidius gifuensis</name>
    <name type="common">Parasitoid wasp</name>
    <dbReference type="NCBI Taxonomy" id="684658"/>
    <lineage>
        <taxon>Eukaryota</taxon>
        <taxon>Metazoa</taxon>
        <taxon>Ecdysozoa</taxon>
        <taxon>Arthropoda</taxon>
        <taxon>Hexapoda</taxon>
        <taxon>Insecta</taxon>
        <taxon>Pterygota</taxon>
        <taxon>Neoptera</taxon>
        <taxon>Endopterygota</taxon>
        <taxon>Hymenoptera</taxon>
        <taxon>Apocrita</taxon>
        <taxon>Ichneumonoidea</taxon>
        <taxon>Braconidae</taxon>
        <taxon>Aphidiinae</taxon>
        <taxon>Aphidius</taxon>
    </lineage>
</organism>
<keyword evidence="3" id="KW-1185">Reference proteome</keyword>
<accession>A0A834XXT8</accession>
<proteinExistence type="predicted"/>
<protein>
    <submittedName>
        <fullName evidence="2">Uncharacterized protein</fullName>
    </submittedName>
</protein>
<feature type="transmembrane region" description="Helical" evidence="1">
    <location>
        <begin position="175"/>
        <end position="197"/>
    </location>
</feature>
<dbReference type="Pfam" id="PF15860">
    <property type="entry name" value="DUF4728"/>
    <property type="match status" value="1"/>
</dbReference>
<dbReference type="EMBL" id="JACMRX010000002">
    <property type="protein sequence ID" value="KAF7995518.1"/>
    <property type="molecule type" value="Genomic_DNA"/>
</dbReference>
<evidence type="ECO:0000313" key="2">
    <source>
        <dbReference type="EMBL" id="KAF7995518.1"/>
    </source>
</evidence>
<keyword evidence="1" id="KW-0812">Transmembrane</keyword>
<keyword evidence="1" id="KW-1133">Transmembrane helix</keyword>
<feature type="transmembrane region" description="Helical" evidence="1">
    <location>
        <begin position="138"/>
        <end position="163"/>
    </location>
</feature>
<evidence type="ECO:0000256" key="1">
    <source>
        <dbReference type="SAM" id="Phobius"/>
    </source>
</evidence>
<name>A0A834XXT8_APHGI</name>
<dbReference type="AlphaFoldDB" id="A0A834XXT8"/>
<keyword evidence="1" id="KW-0472">Membrane</keyword>
<dbReference type="Proteomes" id="UP000639338">
    <property type="component" value="Unassembled WGS sequence"/>
</dbReference>
<reference evidence="2 3" key="1">
    <citation type="submission" date="2020-08" db="EMBL/GenBank/DDBJ databases">
        <title>Aphidius gifuensis genome sequencing and assembly.</title>
        <authorList>
            <person name="Du Z."/>
        </authorList>
    </citation>
    <scope>NUCLEOTIDE SEQUENCE [LARGE SCALE GENOMIC DNA]</scope>
    <source>
        <strain evidence="2">YNYX2018</strain>
        <tissue evidence="2">Adults</tissue>
    </source>
</reference>
<comment type="caution">
    <text evidence="2">The sequence shown here is derived from an EMBL/GenBank/DDBJ whole genome shotgun (WGS) entry which is preliminary data.</text>
</comment>
<evidence type="ECO:0000313" key="3">
    <source>
        <dbReference type="Proteomes" id="UP000639338"/>
    </source>
</evidence>
<dbReference type="InterPro" id="IPR031720">
    <property type="entry name" value="DUF4728"/>
</dbReference>